<keyword evidence="4" id="KW-0223">Dioxygenase</keyword>
<evidence type="ECO:0000256" key="2">
    <source>
        <dbReference type="ARBA" id="ARBA00007757"/>
    </source>
</evidence>
<dbReference type="Proteomes" id="UP000672602">
    <property type="component" value="Unassembled WGS sequence"/>
</dbReference>
<dbReference type="RefSeq" id="WP_210682257.1">
    <property type="nucleotide sequence ID" value="NZ_JAGMWN010000005.1"/>
</dbReference>
<dbReference type="SUPFAM" id="SSF51182">
    <property type="entry name" value="RmlC-like cupins"/>
    <property type="match status" value="1"/>
</dbReference>
<dbReference type="EMBL" id="JAGMWN010000005">
    <property type="protein sequence ID" value="MBP5857669.1"/>
    <property type="molecule type" value="Genomic_DNA"/>
</dbReference>
<dbReference type="GO" id="GO:0005737">
    <property type="term" value="C:cytoplasm"/>
    <property type="evidence" value="ECO:0007669"/>
    <property type="project" value="TreeGrafter"/>
</dbReference>
<gene>
    <name evidence="11" type="ORF">KAJ83_11670</name>
</gene>
<evidence type="ECO:0000313" key="12">
    <source>
        <dbReference type="Proteomes" id="UP000672602"/>
    </source>
</evidence>
<feature type="binding site" evidence="8">
    <location>
        <position position="326"/>
    </location>
    <ligand>
        <name>homogentisate</name>
        <dbReference type="ChEBI" id="CHEBI:16169"/>
    </ligand>
</feature>
<evidence type="ECO:0000256" key="4">
    <source>
        <dbReference type="ARBA" id="ARBA00022964"/>
    </source>
</evidence>
<feature type="region of interest" description="Disordered" evidence="9">
    <location>
        <begin position="368"/>
        <end position="390"/>
    </location>
</feature>
<dbReference type="InterPro" id="IPR046452">
    <property type="entry name" value="HgmA_N"/>
</dbReference>
<dbReference type="PANTHER" id="PTHR11056:SF0">
    <property type="entry name" value="HOMOGENTISATE 1,2-DIOXYGENASE"/>
    <property type="match status" value="1"/>
</dbReference>
<reference evidence="11" key="1">
    <citation type="submission" date="2021-04" db="EMBL/GenBank/DDBJ databases">
        <authorList>
            <person name="Zhang D.-C."/>
        </authorList>
    </citation>
    <scope>NUCLEOTIDE SEQUENCE</scope>
    <source>
        <strain evidence="11">CGMCC 1.15697</strain>
    </source>
</reference>
<name>A0A8J7S2V8_9PROT</name>
<keyword evidence="12" id="KW-1185">Reference proteome</keyword>
<evidence type="ECO:0000256" key="9">
    <source>
        <dbReference type="SAM" id="MobiDB-lite"/>
    </source>
</evidence>
<feature type="region of interest" description="Disordered" evidence="9">
    <location>
        <begin position="1"/>
        <end position="21"/>
    </location>
</feature>
<organism evidence="11 12">
    <name type="scientific">Marivibrio halodurans</name>
    <dbReference type="NCBI Taxonomy" id="2039722"/>
    <lineage>
        <taxon>Bacteria</taxon>
        <taxon>Pseudomonadati</taxon>
        <taxon>Pseudomonadota</taxon>
        <taxon>Alphaproteobacteria</taxon>
        <taxon>Rhodospirillales</taxon>
        <taxon>Rhodospirillaceae</taxon>
        <taxon>Marivibrio</taxon>
    </lineage>
</organism>
<protein>
    <submittedName>
        <fullName evidence="11">Homogentisate 1,2-dioxygenase</fullName>
        <ecNumber evidence="11">1.13.11.5</ecNumber>
    </submittedName>
</protein>
<keyword evidence="3 8" id="KW-0479">Metal-binding</keyword>
<evidence type="ECO:0000256" key="3">
    <source>
        <dbReference type="ARBA" id="ARBA00022723"/>
    </source>
</evidence>
<keyword evidence="5 11" id="KW-0560">Oxidoreductase</keyword>
<proteinExistence type="inferred from homology"/>
<dbReference type="GO" id="GO:0006559">
    <property type="term" value="P:L-phenylalanine catabolic process"/>
    <property type="evidence" value="ECO:0007669"/>
    <property type="project" value="InterPro"/>
</dbReference>
<dbReference type="InterPro" id="IPR014710">
    <property type="entry name" value="RmlC-like_jellyroll"/>
</dbReference>
<dbReference type="GO" id="GO:0006570">
    <property type="term" value="P:tyrosine metabolic process"/>
    <property type="evidence" value="ECO:0007669"/>
    <property type="project" value="InterPro"/>
</dbReference>
<dbReference type="AlphaFoldDB" id="A0A8J7S2V8"/>
<dbReference type="GO" id="GO:0046872">
    <property type="term" value="F:metal ion binding"/>
    <property type="evidence" value="ECO:0007669"/>
    <property type="project" value="UniProtKB-KW"/>
</dbReference>
<evidence type="ECO:0000256" key="5">
    <source>
        <dbReference type="ARBA" id="ARBA00023002"/>
    </source>
</evidence>
<evidence type="ECO:0000256" key="6">
    <source>
        <dbReference type="ARBA" id="ARBA00023004"/>
    </source>
</evidence>
<dbReference type="InterPro" id="IPR011051">
    <property type="entry name" value="RmlC_Cupin_sf"/>
</dbReference>
<evidence type="ECO:0000256" key="1">
    <source>
        <dbReference type="ARBA" id="ARBA00001962"/>
    </source>
</evidence>
<evidence type="ECO:0000256" key="7">
    <source>
        <dbReference type="PIRSR" id="PIRSR605708-1"/>
    </source>
</evidence>
<feature type="binding site" evidence="8">
    <location>
        <position position="296"/>
    </location>
    <ligand>
        <name>Fe cation</name>
        <dbReference type="ChEBI" id="CHEBI:24875"/>
    </ligand>
</feature>
<dbReference type="InterPro" id="IPR005708">
    <property type="entry name" value="Homogentis_dOase"/>
</dbReference>
<evidence type="ECO:0000259" key="10">
    <source>
        <dbReference type="Pfam" id="PF20510"/>
    </source>
</evidence>
<accession>A0A8J7S2V8</accession>
<keyword evidence="6 8" id="KW-0408">Iron</keyword>
<evidence type="ECO:0000256" key="8">
    <source>
        <dbReference type="PIRSR" id="PIRSR605708-2"/>
    </source>
</evidence>
<comment type="similarity">
    <text evidence="2">Belongs to the homogentisate dioxygenase family.</text>
</comment>
<feature type="domain" description="Homogentisate 1,2-dioxygenase N-terminal" evidence="10">
    <location>
        <begin position="94"/>
        <end position="238"/>
    </location>
</feature>
<feature type="binding site" evidence="8">
    <location>
        <position position="290"/>
    </location>
    <ligand>
        <name>Fe cation</name>
        <dbReference type="ChEBI" id="CHEBI:24875"/>
    </ligand>
</feature>
<dbReference type="Gene3D" id="2.60.120.10">
    <property type="entry name" value="Jelly Rolls"/>
    <property type="match status" value="1"/>
</dbReference>
<comment type="caution">
    <text evidence="11">The sequence shown here is derived from an EMBL/GenBank/DDBJ whole genome shotgun (WGS) entry which is preliminary data.</text>
</comment>
<dbReference type="EC" id="1.13.11.5" evidence="11"/>
<comment type="cofactor">
    <cofactor evidence="1 8">
        <name>Fe cation</name>
        <dbReference type="ChEBI" id="CHEBI:24875"/>
    </cofactor>
</comment>
<dbReference type="PANTHER" id="PTHR11056">
    <property type="entry name" value="HOMOGENTISATE 1,2-DIOXYGENASE"/>
    <property type="match status" value="1"/>
</dbReference>
<feature type="active site" description="Proton acceptor" evidence="7">
    <location>
        <position position="253"/>
    </location>
</feature>
<dbReference type="Pfam" id="PF20510">
    <property type="entry name" value="HgmA_N"/>
    <property type="match status" value="1"/>
</dbReference>
<dbReference type="GO" id="GO:0004411">
    <property type="term" value="F:homogentisate 1,2-dioxygenase activity"/>
    <property type="evidence" value="ECO:0007669"/>
    <property type="project" value="UniProtKB-EC"/>
</dbReference>
<evidence type="ECO:0000313" key="11">
    <source>
        <dbReference type="EMBL" id="MBP5857669.1"/>
    </source>
</evidence>
<feature type="binding site" evidence="8">
    <location>
        <position position="326"/>
    </location>
    <ligand>
        <name>Fe cation</name>
        <dbReference type="ChEBI" id="CHEBI:24875"/>
    </ligand>
</feature>
<sequence length="390" mass="43325">MRHHIPVHHVEGTASRQAHAGLPEGTYEREMGKEGFFGPASHLYHANPPTGWIDWEGPLKPRAFDLNRIETVAPGPWDAPTFLHNANCKMRFWRTEGAMDHLARNADGDDLIFIHAGQGDLFCDFGHLAVEAGDYIVLPRGTMWRMAASGRMEALLIEATGGSYMLPDKGLVGPHAIFDPAMLDLPRLDEAFDAQRAGPEAGVEWRVRIRRLGQISTVTYPFNPLDAVGWKGNLAPVRINVRDIRPLMSHRYHLPPSAHTTFVGNRFVVCTFAPRPFESDPDALKVPFFHNNDDYDEVLFYHAGDFFSRDNIDAGMVTFHPCGFTHGPHPKALQAAFTPRKSATDEYAVMIDTRDPLEVGPLPAGVENPDYHRSWMDGDASGASSPEASK</sequence>